<evidence type="ECO:0000256" key="1">
    <source>
        <dbReference type="SAM" id="Phobius"/>
    </source>
</evidence>
<keyword evidence="1" id="KW-0472">Membrane</keyword>
<organism evidence="3 4">
    <name type="scientific">Bacillus suaedaesalsae</name>
    <dbReference type="NCBI Taxonomy" id="2810349"/>
    <lineage>
        <taxon>Bacteria</taxon>
        <taxon>Bacillati</taxon>
        <taxon>Bacillota</taxon>
        <taxon>Bacilli</taxon>
        <taxon>Bacillales</taxon>
        <taxon>Bacillaceae</taxon>
        <taxon>Bacillus</taxon>
    </lineage>
</organism>
<dbReference type="EMBL" id="JAFELM010000043">
    <property type="protein sequence ID" value="MBM6619499.1"/>
    <property type="molecule type" value="Genomic_DNA"/>
</dbReference>
<reference evidence="3 4" key="1">
    <citation type="submission" date="2021-02" db="EMBL/GenBank/DDBJ databases">
        <title>Bacillus sp. RD4P76, an endophyte from a halophyte.</title>
        <authorList>
            <person name="Sun J.-Q."/>
        </authorList>
    </citation>
    <scope>NUCLEOTIDE SEQUENCE [LARGE SCALE GENOMIC DNA]</scope>
    <source>
        <strain evidence="3 4">RD4P76</strain>
    </source>
</reference>
<comment type="caution">
    <text evidence="3">The sequence shown here is derived from an EMBL/GenBank/DDBJ whole genome shotgun (WGS) entry which is preliminary data.</text>
</comment>
<dbReference type="Proteomes" id="UP001518925">
    <property type="component" value="Unassembled WGS sequence"/>
</dbReference>
<sequence>MKKFFGYSLLIIIFTISVWLYVSFNGTPWHRIVSASKMEEYIENKYDIEVVKEKSGYNFKMGTYVTEFTLKEDPTIKVHVEEGQNKNSPYVDYYAEALWTQQLKSEFSPLLEKQFKDETILFEPIYGIGSEYYSVGNIPHYSQVEHPFTIMIKFEREFTEQEKEKVSIKIYEIIKEIQNRELTNVELFISYESDSGKTFTTIIIPPDNISSIKSEKDIYPFIHTH</sequence>
<keyword evidence="1" id="KW-1133">Transmembrane helix</keyword>
<feature type="transmembrane region" description="Helical" evidence="1">
    <location>
        <begin position="6"/>
        <end position="24"/>
    </location>
</feature>
<keyword evidence="4" id="KW-1185">Reference proteome</keyword>
<accession>A0ABS2DM07</accession>
<dbReference type="RefSeq" id="WP_204204976.1">
    <property type="nucleotide sequence ID" value="NZ_JAFELM010000043.1"/>
</dbReference>
<proteinExistence type="predicted"/>
<dbReference type="Pfam" id="PF25425">
    <property type="entry name" value="YfjL_N"/>
    <property type="match status" value="1"/>
</dbReference>
<dbReference type="InterPro" id="IPR057359">
    <property type="entry name" value="YfjL_N"/>
</dbReference>
<keyword evidence="1" id="KW-0812">Transmembrane</keyword>
<evidence type="ECO:0000313" key="3">
    <source>
        <dbReference type="EMBL" id="MBM6619499.1"/>
    </source>
</evidence>
<gene>
    <name evidence="3" type="ORF">JR050_17700</name>
</gene>
<feature type="domain" description="YfjL-like N-terminal" evidence="2">
    <location>
        <begin position="1"/>
        <end position="68"/>
    </location>
</feature>
<protein>
    <recommendedName>
        <fullName evidence="2">YfjL-like N-terminal domain-containing protein</fullName>
    </recommendedName>
</protein>
<evidence type="ECO:0000259" key="2">
    <source>
        <dbReference type="Pfam" id="PF25425"/>
    </source>
</evidence>
<evidence type="ECO:0000313" key="4">
    <source>
        <dbReference type="Proteomes" id="UP001518925"/>
    </source>
</evidence>
<name>A0ABS2DM07_9BACI</name>